<dbReference type="Pfam" id="PF01085">
    <property type="entry name" value="HH_signal"/>
    <property type="match status" value="1"/>
</dbReference>
<dbReference type="InterPro" id="IPR001657">
    <property type="entry name" value="Hedgehog"/>
</dbReference>
<keyword evidence="6" id="KW-0645">Protease</keyword>
<dbReference type="GO" id="GO:0005113">
    <property type="term" value="F:patched binding"/>
    <property type="evidence" value="ECO:0007669"/>
    <property type="project" value="TreeGrafter"/>
</dbReference>
<evidence type="ECO:0000256" key="18">
    <source>
        <dbReference type="ARBA" id="ARBA00045369"/>
    </source>
</evidence>
<keyword evidence="9" id="KW-0479">Metal-binding</keyword>
<dbReference type="GO" id="GO:0005615">
    <property type="term" value="C:extracellular space"/>
    <property type="evidence" value="ECO:0007669"/>
    <property type="project" value="TreeGrafter"/>
</dbReference>
<comment type="similarity">
    <text evidence="2">Belongs to the hedgehog family.</text>
</comment>
<dbReference type="InterPro" id="IPR001767">
    <property type="entry name" value="Hedgehog_Hint"/>
</dbReference>
<comment type="subcellular location">
    <subcellularLocation>
        <location evidence="1">Cell membrane</location>
        <topology evidence="1">Lipid-anchor</topology>
    </subcellularLocation>
</comment>
<evidence type="ECO:0000256" key="12">
    <source>
        <dbReference type="ARBA" id="ARBA00022813"/>
    </source>
</evidence>
<evidence type="ECO:0000256" key="15">
    <source>
        <dbReference type="ARBA" id="ARBA00023139"/>
    </source>
</evidence>
<dbReference type="PRINTS" id="PR00632">
    <property type="entry name" value="SONICHHOG"/>
</dbReference>
<dbReference type="PANTHER" id="PTHR11889:SF31">
    <property type="entry name" value="PROTEIN HEDGEHOG"/>
    <property type="match status" value="1"/>
</dbReference>
<dbReference type="OrthoDB" id="5212at2759"/>
<keyword evidence="14" id="KW-0472">Membrane</keyword>
<dbReference type="GO" id="GO:0016740">
    <property type="term" value="F:transferase activity"/>
    <property type="evidence" value="ECO:0007669"/>
    <property type="project" value="UniProtKB-KW"/>
</dbReference>
<dbReference type="GO" id="GO:0007267">
    <property type="term" value="P:cell-cell signaling"/>
    <property type="evidence" value="ECO:0007669"/>
    <property type="project" value="InterPro"/>
</dbReference>
<dbReference type="InterPro" id="IPR050387">
    <property type="entry name" value="Hedgehog_Signaling"/>
</dbReference>
<dbReference type="GO" id="GO:0001708">
    <property type="term" value="P:cell fate specification"/>
    <property type="evidence" value="ECO:0007669"/>
    <property type="project" value="TreeGrafter"/>
</dbReference>
<dbReference type="GO" id="GO:0048731">
    <property type="term" value="P:system development"/>
    <property type="evidence" value="ECO:0007669"/>
    <property type="project" value="UniProtKB-ARBA"/>
</dbReference>
<sequence length="230" mass="26151">MLARLAVEAGFDWVYYESKRHVHCSVKPDSVNERKPAGCFERSSLVQTREGPRPMSAVRINDEVLSYNSDKGTLEYSPVITFLDRDPTRKEHFVKIKTESGEQLVLTRYHLVYRQEYDGQPSVTYAVRILPGDKILTLQSDNVTHGASFSGDMPLGQIRATKVLAVHHVRSRGVYAPLTATGNIVVNGVVASCYALVNDHQLAHKAFAPLRMLYRPLRWLRWWLSWLRGV</sequence>
<dbReference type="InterPro" id="IPR036844">
    <property type="entry name" value="Hint_dom_sf"/>
</dbReference>
<dbReference type="PANTHER" id="PTHR11889">
    <property type="entry name" value="HEDGEHOG"/>
    <property type="match status" value="1"/>
</dbReference>
<evidence type="ECO:0000256" key="10">
    <source>
        <dbReference type="ARBA" id="ARBA00022729"/>
    </source>
</evidence>
<dbReference type="EMBL" id="MNPL01031184">
    <property type="protein sequence ID" value="OQR66776.1"/>
    <property type="molecule type" value="Genomic_DNA"/>
</dbReference>
<keyword evidence="7" id="KW-0808">Transferase</keyword>
<dbReference type="SUPFAM" id="SSF55166">
    <property type="entry name" value="Hedgehog/DD-peptidase"/>
    <property type="match status" value="1"/>
</dbReference>
<dbReference type="SUPFAM" id="SSF51294">
    <property type="entry name" value="Hedgehog/intein (Hint) domain"/>
    <property type="match status" value="1"/>
</dbReference>
<name>A0A1V9X058_9ACAR</name>
<dbReference type="GO" id="GO:0010468">
    <property type="term" value="P:regulation of gene expression"/>
    <property type="evidence" value="ECO:0007669"/>
    <property type="project" value="TreeGrafter"/>
</dbReference>
<dbReference type="InterPro" id="IPR003586">
    <property type="entry name" value="Hint_dom_C"/>
</dbReference>
<evidence type="ECO:0000256" key="11">
    <source>
        <dbReference type="ARBA" id="ARBA00022801"/>
    </source>
</evidence>
<dbReference type="AlphaFoldDB" id="A0A1V9X058"/>
<dbReference type="Proteomes" id="UP000192247">
    <property type="component" value="Unassembled WGS sequence"/>
</dbReference>
<dbReference type="PROSITE" id="PS50817">
    <property type="entry name" value="INTEIN_N_TER"/>
    <property type="match status" value="1"/>
</dbReference>
<dbReference type="InterPro" id="IPR006141">
    <property type="entry name" value="Intein_N"/>
</dbReference>
<evidence type="ECO:0000313" key="23">
    <source>
        <dbReference type="Proteomes" id="UP000192247"/>
    </source>
</evidence>
<dbReference type="CDD" id="cd00081">
    <property type="entry name" value="Hint"/>
    <property type="match status" value="1"/>
</dbReference>
<dbReference type="GO" id="GO:0005886">
    <property type="term" value="C:plasma membrane"/>
    <property type="evidence" value="ECO:0007669"/>
    <property type="project" value="UniProtKB-SubCell"/>
</dbReference>
<feature type="domain" description="Hint" evidence="20">
    <location>
        <begin position="155"/>
        <end position="199"/>
    </location>
</feature>
<keyword evidence="16" id="KW-0449">Lipoprotein</keyword>
<evidence type="ECO:0000256" key="6">
    <source>
        <dbReference type="ARBA" id="ARBA00022670"/>
    </source>
</evidence>
<evidence type="ECO:0000256" key="17">
    <source>
        <dbReference type="ARBA" id="ARBA00023301"/>
    </source>
</evidence>
<gene>
    <name evidence="22" type="ORF">BIW11_04918</name>
</gene>
<dbReference type="GO" id="GO:0007224">
    <property type="term" value="P:smoothened signaling pathway"/>
    <property type="evidence" value="ECO:0007669"/>
    <property type="project" value="TreeGrafter"/>
</dbReference>
<evidence type="ECO:0000256" key="1">
    <source>
        <dbReference type="ARBA" id="ARBA00004193"/>
    </source>
</evidence>
<evidence type="ECO:0000256" key="16">
    <source>
        <dbReference type="ARBA" id="ARBA00023288"/>
    </source>
</evidence>
<keyword evidence="17" id="KW-0504">Morphogen</keyword>
<keyword evidence="8" id="KW-0709">Segmentation polarity protein</keyword>
<evidence type="ECO:0000313" key="22">
    <source>
        <dbReference type="EMBL" id="OQR66776.1"/>
    </source>
</evidence>
<dbReference type="GO" id="GO:0005509">
    <property type="term" value="F:calcium ion binding"/>
    <property type="evidence" value="ECO:0007669"/>
    <property type="project" value="TreeGrafter"/>
</dbReference>
<dbReference type="SMART" id="SM00306">
    <property type="entry name" value="HintN"/>
    <property type="match status" value="1"/>
</dbReference>
<evidence type="ECO:0000256" key="4">
    <source>
        <dbReference type="ARBA" id="ARBA00022473"/>
    </source>
</evidence>
<keyword evidence="23" id="KW-1185">Reference proteome</keyword>
<organism evidence="22 23">
    <name type="scientific">Tropilaelaps mercedesae</name>
    <dbReference type="NCBI Taxonomy" id="418985"/>
    <lineage>
        <taxon>Eukaryota</taxon>
        <taxon>Metazoa</taxon>
        <taxon>Ecdysozoa</taxon>
        <taxon>Arthropoda</taxon>
        <taxon>Chelicerata</taxon>
        <taxon>Arachnida</taxon>
        <taxon>Acari</taxon>
        <taxon>Parasitiformes</taxon>
        <taxon>Mesostigmata</taxon>
        <taxon>Gamasina</taxon>
        <taxon>Dermanyssoidea</taxon>
        <taxon>Laelapidae</taxon>
        <taxon>Tropilaelaps</taxon>
    </lineage>
</organism>
<dbReference type="Pfam" id="PF01079">
    <property type="entry name" value="Hint"/>
    <property type="match status" value="1"/>
</dbReference>
<dbReference type="InterPro" id="IPR000320">
    <property type="entry name" value="Hedgehog_signalling_dom"/>
</dbReference>
<keyword evidence="4" id="KW-0217">Developmental protein</keyword>
<evidence type="ECO:0000256" key="19">
    <source>
        <dbReference type="ARBA" id="ARBA00048589"/>
    </source>
</evidence>
<comment type="function">
    <text evidence="18">The C-terminal part of the hedgehog protein precursor displays an autoproteolysis activity that results in the cleavage of the full-length protein into two parts (N-product and C-product). In addition, the C-terminal part displays a cholesterol transferase activity that results by the covalent attachment of a cholesterol moiety to the C-terminal of the newly generated N-product. Once cleaved, the C-product has no signaling activity and diffuses from the cell.</text>
</comment>
<dbReference type="GO" id="GO:0007367">
    <property type="term" value="P:segment polarity determination"/>
    <property type="evidence" value="ECO:0007669"/>
    <property type="project" value="UniProtKB-KW"/>
</dbReference>
<dbReference type="GO" id="GO:0008233">
    <property type="term" value="F:peptidase activity"/>
    <property type="evidence" value="ECO:0007669"/>
    <property type="project" value="UniProtKB-KW"/>
</dbReference>
<dbReference type="GO" id="GO:0009653">
    <property type="term" value="P:anatomical structure morphogenesis"/>
    <property type="evidence" value="ECO:0007669"/>
    <property type="project" value="UniProtKB-KW"/>
</dbReference>
<dbReference type="InterPro" id="IPR003587">
    <property type="entry name" value="Hint_dom_N"/>
</dbReference>
<dbReference type="Gene3D" id="3.30.1380.10">
    <property type="match status" value="1"/>
</dbReference>
<evidence type="ECO:0000256" key="13">
    <source>
        <dbReference type="ARBA" id="ARBA00022837"/>
    </source>
</evidence>
<dbReference type="InParanoid" id="A0A1V9X058"/>
<evidence type="ECO:0000256" key="2">
    <source>
        <dbReference type="ARBA" id="ARBA00010649"/>
    </source>
</evidence>
<evidence type="ECO:0000256" key="9">
    <source>
        <dbReference type="ARBA" id="ARBA00022723"/>
    </source>
</evidence>
<evidence type="ECO:0000259" key="20">
    <source>
        <dbReference type="SMART" id="SM00305"/>
    </source>
</evidence>
<evidence type="ECO:0000259" key="21">
    <source>
        <dbReference type="SMART" id="SM00306"/>
    </source>
</evidence>
<keyword evidence="11" id="KW-0378">Hydrolase</keyword>
<dbReference type="STRING" id="418985.A0A1V9X058"/>
<keyword evidence="10" id="KW-0732">Signal</keyword>
<comment type="caution">
    <text evidence="22">The sequence shown here is derived from an EMBL/GenBank/DDBJ whole genome shotgun (WGS) entry which is preliminary data.</text>
</comment>
<dbReference type="GO" id="GO:0016540">
    <property type="term" value="P:protein autoprocessing"/>
    <property type="evidence" value="ECO:0007669"/>
    <property type="project" value="InterPro"/>
</dbReference>
<keyword evidence="15" id="KW-0564">Palmitate</keyword>
<keyword evidence="5" id="KW-1003">Cell membrane</keyword>
<evidence type="ECO:0000256" key="5">
    <source>
        <dbReference type="ARBA" id="ARBA00022475"/>
    </source>
</evidence>
<keyword evidence="13" id="KW-0106">Calcium</keyword>
<evidence type="ECO:0000256" key="7">
    <source>
        <dbReference type="ARBA" id="ARBA00022679"/>
    </source>
</evidence>
<dbReference type="GO" id="GO:0016015">
    <property type="term" value="F:morphogen activity"/>
    <property type="evidence" value="ECO:0007669"/>
    <property type="project" value="UniProtKB-KW"/>
</dbReference>
<dbReference type="SMART" id="SM00305">
    <property type="entry name" value="HintC"/>
    <property type="match status" value="1"/>
</dbReference>
<feature type="domain" description="Hint" evidence="21">
    <location>
        <begin position="37"/>
        <end position="139"/>
    </location>
</feature>
<dbReference type="InterPro" id="IPR009045">
    <property type="entry name" value="Zn_M74/Hedgehog-like"/>
</dbReference>
<keyword evidence="12" id="KW-0068">Autocatalytic cleavage</keyword>
<accession>A0A1V9X058</accession>
<feature type="non-terminal residue" evidence="22">
    <location>
        <position position="230"/>
    </location>
</feature>
<evidence type="ECO:0000256" key="8">
    <source>
        <dbReference type="ARBA" id="ARBA00022716"/>
    </source>
</evidence>
<reference evidence="22 23" key="1">
    <citation type="journal article" date="2017" name="Gigascience">
        <title>Draft genome of the honey bee ectoparasitic mite, Tropilaelaps mercedesae, is shaped by the parasitic life history.</title>
        <authorList>
            <person name="Dong X."/>
            <person name="Armstrong S.D."/>
            <person name="Xia D."/>
            <person name="Makepeace B.L."/>
            <person name="Darby A.C."/>
            <person name="Kadowaki T."/>
        </authorList>
    </citation>
    <scope>NUCLEOTIDE SEQUENCE [LARGE SCALE GENOMIC DNA]</scope>
    <source>
        <strain evidence="22">Wuxi-XJTLU</strain>
    </source>
</reference>
<dbReference type="Gene3D" id="2.170.16.10">
    <property type="entry name" value="Hedgehog/Intein (Hint) domain"/>
    <property type="match status" value="1"/>
</dbReference>
<proteinExistence type="inferred from homology"/>
<evidence type="ECO:0000256" key="3">
    <source>
        <dbReference type="ARBA" id="ARBA00021970"/>
    </source>
</evidence>
<evidence type="ECO:0000256" key="14">
    <source>
        <dbReference type="ARBA" id="ARBA00023136"/>
    </source>
</evidence>
<dbReference type="GO" id="GO:0016539">
    <property type="term" value="P:intein-mediated protein splicing"/>
    <property type="evidence" value="ECO:0007669"/>
    <property type="project" value="InterPro"/>
</dbReference>
<protein>
    <recommendedName>
        <fullName evidence="3">Protein hedgehog</fullName>
    </recommendedName>
</protein>
<comment type="catalytic activity">
    <reaction evidence="19">
        <text>glycyl-L-cysteinyl-[protein] + cholesterol + H(+) = [protein]-C-terminal glycyl cholesterol ester + N-terminal L-cysteinyl-[protein]</text>
        <dbReference type="Rhea" id="RHEA:59504"/>
        <dbReference type="Rhea" id="RHEA-COMP:12707"/>
        <dbReference type="Rhea" id="RHEA-COMP:15369"/>
        <dbReference type="Rhea" id="RHEA-COMP:15374"/>
        <dbReference type="ChEBI" id="CHEBI:15378"/>
        <dbReference type="ChEBI" id="CHEBI:16113"/>
        <dbReference type="ChEBI" id="CHEBI:65250"/>
        <dbReference type="ChEBI" id="CHEBI:143135"/>
        <dbReference type="ChEBI" id="CHEBI:143140"/>
    </reaction>
    <physiologicalReaction direction="left-to-right" evidence="19">
        <dbReference type="Rhea" id="RHEA:59505"/>
    </physiologicalReaction>
</comment>